<dbReference type="AlphaFoldDB" id="A0AAN7PHW0"/>
<dbReference type="InterPro" id="IPR006634">
    <property type="entry name" value="TLC-dom"/>
</dbReference>
<proteinExistence type="predicted"/>
<feature type="transmembrane region" description="Helical" evidence="6">
    <location>
        <begin position="164"/>
        <end position="191"/>
    </location>
</feature>
<evidence type="ECO:0000256" key="3">
    <source>
        <dbReference type="ARBA" id="ARBA00022989"/>
    </source>
</evidence>
<comment type="subcellular location">
    <subcellularLocation>
        <location evidence="1">Membrane</location>
        <topology evidence="1">Multi-pass membrane protein</topology>
    </subcellularLocation>
</comment>
<evidence type="ECO:0000256" key="4">
    <source>
        <dbReference type="ARBA" id="ARBA00023136"/>
    </source>
</evidence>
<feature type="transmembrane region" description="Helical" evidence="6">
    <location>
        <begin position="82"/>
        <end position="103"/>
    </location>
</feature>
<feature type="transmembrane region" description="Helical" evidence="6">
    <location>
        <begin position="12"/>
        <end position="31"/>
    </location>
</feature>
<organism evidence="8 9">
    <name type="scientific">Aquatica leii</name>
    <dbReference type="NCBI Taxonomy" id="1421715"/>
    <lineage>
        <taxon>Eukaryota</taxon>
        <taxon>Metazoa</taxon>
        <taxon>Ecdysozoa</taxon>
        <taxon>Arthropoda</taxon>
        <taxon>Hexapoda</taxon>
        <taxon>Insecta</taxon>
        <taxon>Pterygota</taxon>
        <taxon>Neoptera</taxon>
        <taxon>Endopterygota</taxon>
        <taxon>Coleoptera</taxon>
        <taxon>Polyphaga</taxon>
        <taxon>Elateriformia</taxon>
        <taxon>Elateroidea</taxon>
        <taxon>Lampyridae</taxon>
        <taxon>Luciolinae</taxon>
        <taxon>Aquatica</taxon>
    </lineage>
</organism>
<keyword evidence="2 5" id="KW-0812">Transmembrane</keyword>
<dbReference type="EMBL" id="JARPUR010000001">
    <property type="protein sequence ID" value="KAK4886854.1"/>
    <property type="molecule type" value="Genomic_DNA"/>
</dbReference>
<evidence type="ECO:0000313" key="8">
    <source>
        <dbReference type="EMBL" id="KAK4886854.1"/>
    </source>
</evidence>
<dbReference type="InterPro" id="IPR042512">
    <property type="entry name" value="TLCD5"/>
</dbReference>
<dbReference type="Pfam" id="PF03798">
    <property type="entry name" value="TRAM_LAG1_CLN8"/>
    <property type="match status" value="1"/>
</dbReference>
<dbReference type="PANTHER" id="PTHR31898:SF1">
    <property type="entry name" value="TLC DOMAIN-CONTAINING PROTEIN 5"/>
    <property type="match status" value="1"/>
</dbReference>
<evidence type="ECO:0000256" key="1">
    <source>
        <dbReference type="ARBA" id="ARBA00004141"/>
    </source>
</evidence>
<keyword evidence="4 5" id="KW-0472">Membrane</keyword>
<gene>
    <name evidence="8" type="ORF">RN001_003125</name>
</gene>
<comment type="caution">
    <text evidence="8">The sequence shown here is derived from an EMBL/GenBank/DDBJ whole genome shotgun (WGS) entry which is preliminary data.</text>
</comment>
<accession>A0AAN7PHW0</accession>
<dbReference type="Proteomes" id="UP001353858">
    <property type="component" value="Unassembled WGS sequence"/>
</dbReference>
<name>A0AAN7PHW0_9COLE</name>
<feature type="transmembrane region" description="Helical" evidence="6">
    <location>
        <begin position="203"/>
        <end position="224"/>
    </location>
</feature>
<evidence type="ECO:0000259" key="7">
    <source>
        <dbReference type="PROSITE" id="PS50922"/>
    </source>
</evidence>
<evidence type="ECO:0000256" key="6">
    <source>
        <dbReference type="SAM" id="Phobius"/>
    </source>
</evidence>
<evidence type="ECO:0000256" key="5">
    <source>
        <dbReference type="PROSITE-ProRule" id="PRU00205"/>
    </source>
</evidence>
<keyword evidence="3 6" id="KW-1133">Transmembrane helix</keyword>
<reference evidence="9" key="1">
    <citation type="submission" date="2023-01" db="EMBL/GenBank/DDBJ databases">
        <title>Key to firefly adult light organ development and bioluminescence: homeobox transcription factors regulate luciferase expression and transportation to peroxisome.</title>
        <authorList>
            <person name="Fu X."/>
        </authorList>
    </citation>
    <scope>NUCLEOTIDE SEQUENCE [LARGE SCALE GENOMIC DNA]</scope>
</reference>
<evidence type="ECO:0000313" key="9">
    <source>
        <dbReference type="Proteomes" id="UP001353858"/>
    </source>
</evidence>
<dbReference type="PANTHER" id="PTHR31898">
    <property type="entry name" value="TRANSMEMBRANE PROTEIN 136"/>
    <property type="match status" value="1"/>
</dbReference>
<dbReference type="SMART" id="SM00724">
    <property type="entry name" value="TLC"/>
    <property type="match status" value="1"/>
</dbReference>
<sequence length="254" mass="28957">MRSRVQVKEPPFSSWSTVGVSVIFWSALYLTTQSIFRDKSPEFCSRVVTLLHGSAATVFGAGQCFSEVSPWDIPDEPTTFSQGFFLAMSLGYFLMDLLWCLYFQTESALMIGHHIYSCIALMRMLFRGTYGHQATCALGVLEATNPLLQARWFIRAYGMQHTPLFICVELIFIALFILIRIILGSVGVFYIITGPYISLEFKILAVVIYVVSWLFMINICRYFAYKYMEHSVEVELNNNINSSYIRCVVVSLIV</sequence>
<keyword evidence="9" id="KW-1185">Reference proteome</keyword>
<evidence type="ECO:0000256" key="2">
    <source>
        <dbReference type="ARBA" id="ARBA00022692"/>
    </source>
</evidence>
<dbReference type="PROSITE" id="PS50922">
    <property type="entry name" value="TLC"/>
    <property type="match status" value="1"/>
</dbReference>
<protein>
    <recommendedName>
        <fullName evidence="7">TLC domain-containing protein</fullName>
    </recommendedName>
</protein>
<feature type="domain" description="TLC" evidence="7">
    <location>
        <begin position="38"/>
        <end position="228"/>
    </location>
</feature>
<dbReference type="GO" id="GO:0016020">
    <property type="term" value="C:membrane"/>
    <property type="evidence" value="ECO:0007669"/>
    <property type="project" value="UniProtKB-SubCell"/>
</dbReference>